<dbReference type="InterPro" id="IPR011053">
    <property type="entry name" value="Single_hybrid_motif"/>
</dbReference>
<evidence type="ECO:0000256" key="1">
    <source>
        <dbReference type="ARBA" id="ARBA00009249"/>
    </source>
</evidence>
<organism evidence="5 6">
    <name type="scientific">Natronomicrosphaera hydrolytica</name>
    <dbReference type="NCBI Taxonomy" id="3242702"/>
    <lineage>
        <taxon>Bacteria</taxon>
        <taxon>Pseudomonadati</taxon>
        <taxon>Planctomycetota</taxon>
        <taxon>Phycisphaerae</taxon>
        <taxon>Phycisphaerales</taxon>
        <taxon>Phycisphaeraceae</taxon>
        <taxon>Natronomicrosphaera</taxon>
    </lineage>
</organism>
<proteinExistence type="inferred from homology"/>
<keyword evidence="2 3" id="KW-0450">Lipoyl</keyword>
<comment type="caution">
    <text evidence="5">The sequence shown here is derived from an EMBL/GenBank/DDBJ whole genome shotgun (WGS) entry which is preliminary data.</text>
</comment>
<sequence>MASTPDDRRYSKSHEWHKPEGDLVAIGISQFAVDELADITYLEITATEGEVGQGESFGEIESVKATSELYAGIAGEVVEVNQAVLDDPSIINEDPYDKGWMIKLRPSDPADLEKLMSAADYEKAASE</sequence>
<dbReference type="PROSITE" id="PS50968">
    <property type="entry name" value="BIOTINYL_LIPOYL"/>
    <property type="match status" value="1"/>
</dbReference>
<reference evidence="5 6" key="1">
    <citation type="submission" date="2024-08" db="EMBL/GenBank/DDBJ databases">
        <title>Whole-genome sequencing of halo(alkali)philic microorganisms from hypersaline lakes.</title>
        <authorList>
            <person name="Sorokin D.Y."/>
            <person name="Merkel A.Y."/>
            <person name="Messina E."/>
            <person name="Yakimov M."/>
        </authorList>
    </citation>
    <scope>NUCLEOTIDE SEQUENCE [LARGE SCALE GENOMIC DNA]</scope>
    <source>
        <strain evidence="5 6">AB-hyl4</strain>
    </source>
</reference>
<name>A0ABV4U3Q5_9BACT</name>
<evidence type="ECO:0000313" key="5">
    <source>
        <dbReference type="EMBL" id="MFA9477401.1"/>
    </source>
</evidence>
<evidence type="ECO:0000313" key="6">
    <source>
        <dbReference type="Proteomes" id="UP001575105"/>
    </source>
</evidence>
<dbReference type="EMBL" id="JBGUBD010000002">
    <property type="protein sequence ID" value="MFA9477401.1"/>
    <property type="molecule type" value="Genomic_DNA"/>
</dbReference>
<dbReference type="CDD" id="cd06848">
    <property type="entry name" value="GCS_H"/>
    <property type="match status" value="1"/>
</dbReference>
<feature type="modified residue" description="N6-lipoyllysine" evidence="3">
    <location>
        <position position="64"/>
    </location>
</feature>
<dbReference type="Gene3D" id="2.40.50.100">
    <property type="match status" value="1"/>
</dbReference>
<gene>
    <name evidence="3 5" type="primary">gcvH</name>
    <name evidence="5" type="ORF">ACERK3_03730</name>
</gene>
<protein>
    <recommendedName>
        <fullName evidence="3">Glycine cleavage system H protein</fullName>
    </recommendedName>
</protein>
<comment type="cofactor">
    <cofactor evidence="3">
        <name>(R)-lipoate</name>
        <dbReference type="ChEBI" id="CHEBI:83088"/>
    </cofactor>
    <text evidence="3">Binds 1 lipoyl cofactor covalently.</text>
</comment>
<accession>A0ABV4U3Q5</accession>
<dbReference type="Pfam" id="PF01597">
    <property type="entry name" value="GCV_H"/>
    <property type="match status" value="1"/>
</dbReference>
<dbReference type="RefSeq" id="WP_425344326.1">
    <property type="nucleotide sequence ID" value="NZ_JBGUBD010000002.1"/>
</dbReference>
<comment type="function">
    <text evidence="3">The glycine cleavage system catalyzes the degradation of glycine. The H protein shuttles the methylamine group of glycine from the P protein to the T protein.</text>
</comment>
<dbReference type="NCBIfam" id="NF002270">
    <property type="entry name" value="PRK01202.1"/>
    <property type="match status" value="1"/>
</dbReference>
<dbReference type="NCBIfam" id="TIGR00527">
    <property type="entry name" value="gcvH"/>
    <property type="match status" value="1"/>
</dbReference>
<evidence type="ECO:0000259" key="4">
    <source>
        <dbReference type="PROSITE" id="PS50968"/>
    </source>
</evidence>
<keyword evidence="6" id="KW-1185">Reference proteome</keyword>
<dbReference type="Proteomes" id="UP001575105">
    <property type="component" value="Unassembled WGS sequence"/>
</dbReference>
<dbReference type="PANTHER" id="PTHR11715">
    <property type="entry name" value="GLYCINE CLEAVAGE SYSTEM H PROTEIN"/>
    <property type="match status" value="1"/>
</dbReference>
<evidence type="ECO:0000256" key="3">
    <source>
        <dbReference type="HAMAP-Rule" id="MF_00272"/>
    </source>
</evidence>
<dbReference type="InterPro" id="IPR017453">
    <property type="entry name" value="GCV_H_sub"/>
</dbReference>
<evidence type="ECO:0000256" key="2">
    <source>
        <dbReference type="ARBA" id="ARBA00022823"/>
    </source>
</evidence>
<dbReference type="InterPro" id="IPR000089">
    <property type="entry name" value="Biotin_lipoyl"/>
</dbReference>
<dbReference type="PANTHER" id="PTHR11715:SF3">
    <property type="entry name" value="GLYCINE CLEAVAGE SYSTEM H PROTEIN-RELATED"/>
    <property type="match status" value="1"/>
</dbReference>
<feature type="domain" description="Lipoyl-binding" evidence="4">
    <location>
        <begin position="23"/>
        <end position="105"/>
    </location>
</feature>
<comment type="similarity">
    <text evidence="1 3">Belongs to the GcvH family.</text>
</comment>
<dbReference type="InterPro" id="IPR033753">
    <property type="entry name" value="GCV_H/Fam206"/>
</dbReference>
<dbReference type="InterPro" id="IPR002930">
    <property type="entry name" value="GCV_H"/>
</dbReference>
<comment type="subunit">
    <text evidence="3">The glycine cleavage system is composed of four proteins: P, T, L and H.</text>
</comment>
<dbReference type="HAMAP" id="MF_00272">
    <property type="entry name" value="GcvH"/>
    <property type="match status" value="1"/>
</dbReference>
<dbReference type="SUPFAM" id="SSF51230">
    <property type="entry name" value="Single hybrid motif"/>
    <property type="match status" value="1"/>
</dbReference>